<organism evidence="1 2">
    <name type="scientific">Gemmiger formicilis</name>
    <dbReference type="NCBI Taxonomy" id="745368"/>
    <lineage>
        <taxon>Bacteria</taxon>
        <taxon>Bacillati</taxon>
        <taxon>Bacillota</taxon>
        <taxon>Clostridia</taxon>
        <taxon>Eubacteriales</taxon>
        <taxon>Gemmiger</taxon>
    </lineage>
</organism>
<keyword evidence="2" id="KW-1185">Reference proteome</keyword>
<gene>
    <name evidence="1" type="ORF">SAMN02745178_01624</name>
</gene>
<proteinExistence type="predicted"/>
<dbReference type="RefSeq" id="WP_143402706.1">
    <property type="nucleotide sequence ID" value="NZ_FUYF01000007.1"/>
</dbReference>
<evidence type="ECO:0000313" key="1">
    <source>
        <dbReference type="EMBL" id="SKA86314.1"/>
    </source>
</evidence>
<dbReference type="OrthoDB" id="6293663at2"/>
<dbReference type="EMBL" id="FUYF01000007">
    <property type="protein sequence ID" value="SKA86314.1"/>
    <property type="molecule type" value="Genomic_DNA"/>
</dbReference>
<sequence length="97" mass="10306">MSPKKLDGQKLIQFLNQKWGNEKCPLCGHGNWNVDTNIVTLINATDGVIQVGGNYLPLVPVTCMNCGNTILVNAVVSNAFVDTGNSEGGNGNQSESK</sequence>
<dbReference type="Proteomes" id="UP000190286">
    <property type="component" value="Unassembled WGS sequence"/>
</dbReference>
<accession>A0A1T4X9N5</accession>
<protein>
    <submittedName>
        <fullName evidence="1">Uncharacterized protein</fullName>
    </submittedName>
</protein>
<reference evidence="1 2" key="1">
    <citation type="submission" date="2017-02" db="EMBL/GenBank/DDBJ databases">
        <authorList>
            <person name="Peterson S.W."/>
        </authorList>
    </citation>
    <scope>NUCLEOTIDE SEQUENCE [LARGE SCALE GENOMIC DNA]</scope>
    <source>
        <strain evidence="1 2">ATCC 27749</strain>
    </source>
</reference>
<name>A0A1T4X9N5_9FIRM</name>
<dbReference type="GeneID" id="93339355"/>
<evidence type="ECO:0000313" key="2">
    <source>
        <dbReference type="Proteomes" id="UP000190286"/>
    </source>
</evidence>
<dbReference type="AlphaFoldDB" id="A0A1T4X9N5"/>